<sequence>MLPVNCRRPGTQLFSDRRRPPGKGCLRPTKLLDQRRKRRALEERLRRDMADATSPDTDTVDLLRDSRWTMRGLNGRLKGFLDKVNRLQEANQRLQGHIANWALGNAPHPQETTADELRAKIGILLVENAELALQSENTKSMASAIQARCVVEERKTRHLEEQVGVLREKKRRAEHINMQLEADLQFTMTELQDTHQDYEAARALQQQQADSGDALPVTATAGEEDGTAMELSQLLDQIRTQCDRLGGTRRPSQGDGHPGQAAGPNQSPGFGATLGLRRPGGSLTQLNAEEAAWAQVNIGGAALKEARAELTEARKQWHCLQVEIESLQALEKGLESSLHHTQCQYSSQLHDLSQAVRGLEGELWEVKSGLVTQRERHGQLLNTKMRLEQEIATYRRLLEREEGRYPIGGNRLELRPWKGPVEEPSPPGPVPRFNGLEEDGLSELAVTPEEPLSEPLPERPYAVSTNGPRKSLGLVLRRQQSLILTTEQDRDSLRISTVRTQEVLQGNVVRESAEVTGTVETDRIDKVIKQWEGSFFKGNPKLRKKSVSLRFDLHMEAADEGSAQAKQDSLPDVEVRLVMKRSRSIPTIAQ</sequence>
<name>A0ACC2GEN3_DALPE</name>
<protein>
    <submittedName>
        <fullName evidence="1">Uncharacterized protein</fullName>
    </submittedName>
</protein>
<proteinExistence type="predicted"/>
<accession>A0ACC2GEN3</accession>
<organism evidence="1 2">
    <name type="scientific">Dallia pectoralis</name>
    <name type="common">Alaska blackfish</name>
    <dbReference type="NCBI Taxonomy" id="75939"/>
    <lineage>
        <taxon>Eukaryota</taxon>
        <taxon>Metazoa</taxon>
        <taxon>Chordata</taxon>
        <taxon>Craniata</taxon>
        <taxon>Vertebrata</taxon>
        <taxon>Euteleostomi</taxon>
        <taxon>Actinopterygii</taxon>
        <taxon>Neopterygii</taxon>
        <taxon>Teleostei</taxon>
        <taxon>Protacanthopterygii</taxon>
        <taxon>Esociformes</taxon>
        <taxon>Umbridae</taxon>
        <taxon>Dallia</taxon>
    </lineage>
</organism>
<keyword evidence="2" id="KW-1185">Reference proteome</keyword>
<comment type="caution">
    <text evidence="1">The sequence shown here is derived from an EMBL/GenBank/DDBJ whole genome shotgun (WGS) entry which is preliminary data.</text>
</comment>
<evidence type="ECO:0000313" key="2">
    <source>
        <dbReference type="Proteomes" id="UP001157502"/>
    </source>
</evidence>
<dbReference type="EMBL" id="CM055741">
    <property type="protein sequence ID" value="KAJ8001970.1"/>
    <property type="molecule type" value="Genomic_DNA"/>
</dbReference>
<evidence type="ECO:0000313" key="1">
    <source>
        <dbReference type="EMBL" id="KAJ8001970.1"/>
    </source>
</evidence>
<reference evidence="1" key="1">
    <citation type="submission" date="2021-05" db="EMBL/GenBank/DDBJ databases">
        <authorList>
            <person name="Pan Q."/>
            <person name="Jouanno E."/>
            <person name="Zahm M."/>
            <person name="Klopp C."/>
            <person name="Cabau C."/>
            <person name="Louis A."/>
            <person name="Berthelot C."/>
            <person name="Parey E."/>
            <person name="Roest Crollius H."/>
            <person name="Montfort J."/>
            <person name="Robinson-Rechavi M."/>
            <person name="Bouchez O."/>
            <person name="Lampietro C."/>
            <person name="Lopez Roques C."/>
            <person name="Donnadieu C."/>
            <person name="Postlethwait J."/>
            <person name="Bobe J."/>
            <person name="Dillon D."/>
            <person name="Chandos A."/>
            <person name="von Hippel F."/>
            <person name="Guiguen Y."/>
        </authorList>
    </citation>
    <scope>NUCLEOTIDE SEQUENCE</scope>
    <source>
        <strain evidence="1">YG-Jan2019</strain>
    </source>
</reference>
<dbReference type="Proteomes" id="UP001157502">
    <property type="component" value="Chromosome 14"/>
</dbReference>
<gene>
    <name evidence="1" type="ORF">DPEC_G00174940</name>
</gene>